<evidence type="ECO:0000256" key="6">
    <source>
        <dbReference type="RuleBase" id="RU000642"/>
    </source>
</evidence>
<dbReference type="Gene3D" id="1.10.8.10">
    <property type="entry name" value="DNA helicase RuvA subunit, C-terminal domain"/>
    <property type="match status" value="1"/>
</dbReference>
<reference evidence="10" key="1">
    <citation type="journal article" date="2015" name="MBio">
        <title>Genome-Resolved Metagenomic Analysis Reveals Roles for Candidate Phyla and Other Microbial Community Members in Biogeochemical Transformations in Oil Reservoirs.</title>
        <authorList>
            <person name="Hu P."/>
            <person name="Tom L."/>
            <person name="Singh A."/>
            <person name="Thomas B.C."/>
            <person name="Baker B.J."/>
            <person name="Piceno Y.M."/>
            <person name="Andersen G.L."/>
            <person name="Banfield J.F."/>
        </authorList>
    </citation>
    <scope>NUCLEOTIDE SEQUENCE [LARGE SCALE GENOMIC DNA]</scope>
</reference>
<dbReference type="Pfam" id="PF00889">
    <property type="entry name" value="EF_TS"/>
    <property type="match status" value="1"/>
</dbReference>
<evidence type="ECO:0000313" key="10">
    <source>
        <dbReference type="Proteomes" id="UP000053467"/>
    </source>
</evidence>
<dbReference type="InterPro" id="IPR036402">
    <property type="entry name" value="EF-Ts_dimer_sf"/>
</dbReference>
<name>A0A101I268_UNCT6</name>
<dbReference type="SUPFAM" id="SSF46934">
    <property type="entry name" value="UBA-like"/>
    <property type="match status" value="1"/>
</dbReference>
<keyword evidence="5" id="KW-0963">Cytoplasm</keyword>
<comment type="similarity">
    <text evidence="1 5 6">Belongs to the EF-Ts family.</text>
</comment>
<dbReference type="SUPFAM" id="SSF54713">
    <property type="entry name" value="Elongation factor Ts (EF-Ts), dimerisation domain"/>
    <property type="match status" value="1"/>
</dbReference>
<organism evidence="9 10">
    <name type="scientific">candidate division TA06 bacterium 34_109</name>
    <dbReference type="NCBI Taxonomy" id="1635277"/>
    <lineage>
        <taxon>Bacteria</taxon>
        <taxon>Bacteria division TA06</taxon>
    </lineage>
</organism>
<dbReference type="NCBIfam" id="TIGR00116">
    <property type="entry name" value="tsf"/>
    <property type="match status" value="1"/>
</dbReference>
<proteinExistence type="inferred from homology"/>
<evidence type="ECO:0000256" key="4">
    <source>
        <dbReference type="ARBA" id="ARBA00022917"/>
    </source>
</evidence>
<dbReference type="GO" id="GO:0003746">
    <property type="term" value="F:translation elongation factor activity"/>
    <property type="evidence" value="ECO:0007669"/>
    <property type="project" value="UniProtKB-UniRule"/>
</dbReference>
<accession>A0A101I268</accession>
<feature type="domain" description="Translation elongation factor EFTs/EF1B dimerisation" evidence="8">
    <location>
        <begin position="55"/>
        <end position="198"/>
    </location>
</feature>
<comment type="function">
    <text evidence="5 6">Associates with the EF-Tu.GDP complex and induces the exchange of GDP to GTP. It remains bound to the aminoacyl-tRNA.EF-Tu.GTP complex up to the GTP hydrolysis stage on the ribosome.</text>
</comment>
<protein>
    <recommendedName>
        <fullName evidence="2 5">Elongation factor Ts</fullName>
        <shortName evidence="5">EF-Ts</shortName>
    </recommendedName>
</protein>
<keyword evidence="3 5" id="KW-0251">Elongation factor</keyword>
<dbReference type="AlphaFoldDB" id="A0A101I268"/>
<evidence type="ECO:0000256" key="7">
    <source>
        <dbReference type="RuleBase" id="RU000643"/>
    </source>
</evidence>
<dbReference type="PANTHER" id="PTHR11741">
    <property type="entry name" value="ELONGATION FACTOR TS"/>
    <property type="match status" value="1"/>
</dbReference>
<dbReference type="Gene3D" id="1.10.286.20">
    <property type="match status" value="1"/>
</dbReference>
<dbReference type="PANTHER" id="PTHR11741:SF0">
    <property type="entry name" value="ELONGATION FACTOR TS, MITOCHONDRIAL"/>
    <property type="match status" value="1"/>
</dbReference>
<comment type="subcellular location">
    <subcellularLocation>
        <location evidence="5 7">Cytoplasm</location>
    </subcellularLocation>
</comment>
<evidence type="ECO:0000256" key="5">
    <source>
        <dbReference type="HAMAP-Rule" id="MF_00050"/>
    </source>
</evidence>
<dbReference type="Proteomes" id="UP000053467">
    <property type="component" value="Unassembled WGS sequence"/>
</dbReference>
<dbReference type="PROSITE" id="PS01127">
    <property type="entry name" value="EF_TS_2"/>
    <property type="match status" value="1"/>
</dbReference>
<dbReference type="EMBL" id="LGGX01000006">
    <property type="protein sequence ID" value="KUK87278.1"/>
    <property type="molecule type" value="Genomic_DNA"/>
</dbReference>
<evidence type="ECO:0000259" key="8">
    <source>
        <dbReference type="Pfam" id="PF00889"/>
    </source>
</evidence>
<dbReference type="InterPro" id="IPR009060">
    <property type="entry name" value="UBA-like_sf"/>
</dbReference>
<keyword evidence="4 5" id="KW-0648">Protein biosynthesis</keyword>
<dbReference type="Gene3D" id="3.30.479.20">
    <property type="entry name" value="Elongation factor Ts, dimerisation domain"/>
    <property type="match status" value="1"/>
</dbReference>
<evidence type="ECO:0000313" key="9">
    <source>
        <dbReference type="EMBL" id="KUK87278.1"/>
    </source>
</evidence>
<dbReference type="InterPro" id="IPR014039">
    <property type="entry name" value="Transl_elong_EFTs/EF1B_dimer"/>
</dbReference>
<dbReference type="FunFam" id="1.10.8.10:FF:000001">
    <property type="entry name" value="Elongation factor Ts"/>
    <property type="match status" value="1"/>
</dbReference>
<evidence type="ECO:0000256" key="1">
    <source>
        <dbReference type="ARBA" id="ARBA00005532"/>
    </source>
</evidence>
<dbReference type="HAMAP" id="MF_00050">
    <property type="entry name" value="EF_Ts"/>
    <property type="match status" value="1"/>
</dbReference>
<sequence>MNITMDMIKELKERTGLGIMDCKNALVKNDGDIEKAIEYLRKEGILKAAKKSSRTASEGVIDAYIHYNKKLGVLVEVNCETDFVAKTQEFIEMAHQIAIHIGAMEPQYVNQDDVPEEVIEKEKEIYKEQMKEQKKPQNVIDKIIENKLQKFFEENCLYKQQFFGSEDKKTVEDYIKENIAKFGENIVVRRFSIFKIGE</sequence>
<dbReference type="GO" id="GO:0005737">
    <property type="term" value="C:cytoplasm"/>
    <property type="evidence" value="ECO:0007669"/>
    <property type="project" value="UniProtKB-SubCell"/>
</dbReference>
<dbReference type="InterPro" id="IPR018101">
    <property type="entry name" value="Transl_elong_Ts_CS"/>
</dbReference>
<dbReference type="CDD" id="cd14275">
    <property type="entry name" value="UBA_EF-Ts"/>
    <property type="match status" value="1"/>
</dbReference>
<dbReference type="InterPro" id="IPR001816">
    <property type="entry name" value="Transl_elong_EFTs/EF1B"/>
</dbReference>
<gene>
    <name evidence="5" type="primary">tsf</name>
    <name evidence="9" type="ORF">XE03_0886</name>
</gene>
<dbReference type="PATRIC" id="fig|1635277.3.peg.622"/>
<dbReference type="FunFam" id="1.10.286.20:FF:000001">
    <property type="entry name" value="Elongation factor Ts"/>
    <property type="match status" value="1"/>
</dbReference>
<evidence type="ECO:0000256" key="2">
    <source>
        <dbReference type="ARBA" id="ARBA00016956"/>
    </source>
</evidence>
<comment type="caution">
    <text evidence="9">The sequence shown here is derived from an EMBL/GenBank/DDBJ whole genome shotgun (WGS) entry which is preliminary data.</text>
</comment>
<feature type="region of interest" description="Involved in Mg(2+) ion dislocation from EF-Tu" evidence="5">
    <location>
        <begin position="81"/>
        <end position="84"/>
    </location>
</feature>
<evidence type="ECO:0000256" key="3">
    <source>
        <dbReference type="ARBA" id="ARBA00022768"/>
    </source>
</evidence>